<dbReference type="SUPFAM" id="SSF53850">
    <property type="entry name" value="Periplasmic binding protein-like II"/>
    <property type="match status" value="1"/>
</dbReference>
<evidence type="ECO:0000313" key="1">
    <source>
        <dbReference type="EMBL" id="KAK3052718.1"/>
    </source>
</evidence>
<reference evidence="1" key="1">
    <citation type="submission" date="2023-04" db="EMBL/GenBank/DDBJ databases">
        <title>Black Yeasts Isolated from many extreme environments.</title>
        <authorList>
            <person name="Coleine C."/>
            <person name="Stajich J.E."/>
            <person name="Selbmann L."/>
        </authorList>
    </citation>
    <scope>NUCLEOTIDE SEQUENCE</scope>
    <source>
        <strain evidence="1">CCFEE 5312</strain>
    </source>
</reference>
<dbReference type="Proteomes" id="UP001271007">
    <property type="component" value="Unassembled WGS sequence"/>
</dbReference>
<dbReference type="InterPro" id="IPR011852">
    <property type="entry name" value="TRAP_TAXI"/>
</dbReference>
<evidence type="ECO:0000313" key="2">
    <source>
        <dbReference type="Proteomes" id="UP001271007"/>
    </source>
</evidence>
<dbReference type="EMBL" id="JAWDJX010000019">
    <property type="protein sequence ID" value="KAK3052718.1"/>
    <property type="molecule type" value="Genomic_DNA"/>
</dbReference>
<gene>
    <name evidence="1" type="ORF">LTR09_006201</name>
</gene>
<protein>
    <submittedName>
        <fullName evidence="1">Uncharacterized protein</fullName>
    </submittedName>
</protein>
<dbReference type="Pfam" id="PF16868">
    <property type="entry name" value="NMT1_3"/>
    <property type="match status" value="1"/>
</dbReference>
<accession>A0AAJ0DF85</accession>
<organism evidence="1 2">
    <name type="scientific">Extremus antarcticus</name>
    <dbReference type="NCBI Taxonomy" id="702011"/>
    <lineage>
        <taxon>Eukaryota</taxon>
        <taxon>Fungi</taxon>
        <taxon>Dikarya</taxon>
        <taxon>Ascomycota</taxon>
        <taxon>Pezizomycotina</taxon>
        <taxon>Dothideomycetes</taxon>
        <taxon>Dothideomycetidae</taxon>
        <taxon>Mycosphaerellales</taxon>
        <taxon>Extremaceae</taxon>
        <taxon>Extremus</taxon>
    </lineage>
</organism>
<comment type="caution">
    <text evidence="1">The sequence shown here is derived from an EMBL/GenBank/DDBJ whole genome shotgun (WGS) entry which is preliminary data.</text>
</comment>
<dbReference type="Gene3D" id="3.40.190.10">
    <property type="entry name" value="Periplasmic binding protein-like II"/>
    <property type="match status" value="2"/>
</dbReference>
<name>A0AAJ0DF85_9PEZI</name>
<dbReference type="AlphaFoldDB" id="A0AAJ0DF85"/>
<keyword evidence="2" id="KW-1185">Reference proteome</keyword>
<sequence>MSNTALLLGIPHLPASSAQMATQQVSEGLLQFHENGEPKLPQSYELRMVGDWGGANFHRICAWITQEFCDRAGPGSRSSIFSLRDGGMDALLQLANGEADLAIATPAALMRRTLTGAAPFPVAMPQLRALATLPQNDRMVFAIDPKYSITSFEALREQKPAIRLATSTNDGTNFIGFIADHFLEAHGLSEAMIKSWGGSVVRAHRPEQCVALVEEGKADALLQEAIMTPWWRNLIESQKLQPLPAETEALKALQASLGFETNYLPAGFWVNLDEDLPALDFSDFVVFVRNDMPEEVAYLLTWCLVETRQLIEAQYKHIPPARSPLSYPLEPRKMAATPIALHDGARKYYQQAGHLQKEAIITNGQP</sequence>
<proteinExistence type="predicted"/>